<dbReference type="Proteomes" id="UP000655443">
    <property type="component" value="Unassembled WGS sequence"/>
</dbReference>
<name>A0A918YPY3_9ACTN</name>
<evidence type="ECO:0000256" key="1">
    <source>
        <dbReference type="ARBA" id="ARBA00023239"/>
    </source>
</evidence>
<dbReference type="EMBL" id="BMVG01000026">
    <property type="protein sequence ID" value="GHE11051.1"/>
    <property type="molecule type" value="Genomic_DNA"/>
</dbReference>
<keyword evidence="1 2" id="KW-0456">Lyase</keyword>
<reference evidence="3" key="2">
    <citation type="submission" date="2020-09" db="EMBL/GenBank/DDBJ databases">
        <authorList>
            <person name="Sun Q."/>
            <person name="Ohkuma M."/>
        </authorList>
    </citation>
    <scope>NUCLEOTIDE SEQUENCE</scope>
    <source>
        <strain evidence="3">JCM 4714</strain>
    </source>
</reference>
<proteinExistence type="inferred from homology"/>
<dbReference type="RefSeq" id="WP_189957574.1">
    <property type="nucleotide sequence ID" value="NZ_BMVG01000026.1"/>
</dbReference>
<dbReference type="Gene3D" id="1.10.600.10">
    <property type="entry name" value="Farnesyl Diphosphate Synthase"/>
    <property type="match status" value="1"/>
</dbReference>
<keyword evidence="2" id="KW-0479">Metal-binding</keyword>
<accession>A0A918YPY3</accession>
<comment type="similarity">
    <text evidence="2">Belongs to the terpene synthase family.</text>
</comment>
<keyword evidence="4" id="KW-1185">Reference proteome</keyword>
<dbReference type="SUPFAM" id="SSF48576">
    <property type="entry name" value="Terpenoid synthases"/>
    <property type="match status" value="1"/>
</dbReference>
<dbReference type="InterPro" id="IPR034686">
    <property type="entry name" value="Terpene_cyclase-like_2"/>
</dbReference>
<dbReference type="EC" id="4.2.3.-" evidence="2"/>
<keyword evidence="2" id="KW-0460">Magnesium</keyword>
<evidence type="ECO:0000313" key="3">
    <source>
        <dbReference type="EMBL" id="GHE11051.1"/>
    </source>
</evidence>
<comment type="cofactor">
    <cofactor evidence="2">
        <name>Mg(2+)</name>
        <dbReference type="ChEBI" id="CHEBI:18420"/>
    </cofactor>
</comment>
<dbReference type="PANTHER" id="PTHR35201">
    <property type="entry name" value="TERPENE SYNTHASE"/>
    <property type="match status" value="1"/>
</dbReference>
<dbReference type="GO" id="GO:0046872">
    <property type="term" value="F:metal ion binding"/>
    <property type="evidence" value="ECO:0007669"/>
    <property type="project" value="UniProtKB-KW"/>
</dbReference>
<reference evidence="3" key="1">
    <citation type="journal article" date="2014" name="Int. J. Syst. Evol. Microbiol.">
        <title>Complete genome sequence of Corynebacterium casei LMG S-19264T (=DSM 44701T), isolated from a smear-ripened cheese.</title>
        <authorList>
            <consortium name="US DOE Joint Genome Institute (JGI-PGF)"/>
            <person name="Walter F."/>
            <person name="Albersmeier A."/>
            <person name="Kalinowski J."/>
            <person name="Ruckert C."/>
        </authorList>
    </citation>
    <scope>NUCLEOTIDE SEQUENCE</scope>
    <source>
        <strain evidence="3">JCM 4714</strain>
    </source>
</reference>
<evidence type="ECO:0000313" key="4">
    <source>
        <dbReference type="Proteomes" id="UP000655443"/>
    </source>
</evidence>
<dbReference type="AlphaFoldDB" id="A0A918YPY3"/>
<dbReference type="InterPro" id="IPR008949">
    <property type="entry name" value="Isoprenoid_synthase_dom_sf"/>
</dbReference>
<comment type="caution">
    <text evidence="3">The sequence shown here is derived from an EMBL/GenBank/DDBJ whole genome shotgun (WGS) entry which is preliminary data.</text>
</comment>
<dbReference type="Pfam" id="PF19086">
    <property type="entry name" value="Terpene_syn_C_2"/>
    <property type="match status" value="1"/>
</dbReference>
<dbReference type="GO" id="GO:0010333">
    <property type="term" value="F:terpene synthase activity"/>
    <property type="evidence" value="ECO:0007669"/>
    <property type="project" value="InterPro"/>
</dbReference>
<protein>
    <recommendedName>
        <fullName evidence="2">Terpene synthase</fullName>
        <ecNumber evidence="2">4.2.3.-</ecNumber>
    </recommendedName>
</protein>
<sequence length="318" mass="35181">MTVHPFDVRGLKMPFPSHEPNPARKGADEAMWAFIDKHGLCPSTADRKRLQATETVLCMALYYPTADAYRFQVLCQWLGWTFIADDTTDNPPASREPQTAADVILPMTAVLDSQPATTPLARALAEVHAMISSGRSIGWQAEFNLATKNWLWAAYAHAVYCAAHQTPAVTDYLASTHCDTSGFPLILAMCEYAEGADLPQTVRQLPAWITMRRAAADHAGLVNDLYSAHHEGPGGWLFNTALVLSAEHHTDMDTAIRDTVSLANSRLDAYCEAKDRLEAQLRVTEDSTTRAIALRIADSYADMMRGNLDWHTRASRYA</sequence>
<gene>
    <name evidence="3" type="ORF">GCM10010339_69310</name>
</gene>
<dbReference type="PANTHER" id="PTHR35201:SF4">
    <property type="entry name" value="BETA-PINACENE SYNTHASE-RELATED"/>
    <property type="match status" value="1"/>
</dbReference>
<evidence type="ECO:0000256" key="2">
    <source>
        <dbReference type="RuleBase" id="RU366034"/>
    </source>
</evidence>
<organism evidence="3 4">
    <name type="scientific">Streptomyces alanosinicus</name>
    <dbReference type="NCBI Taxonomy" id="68171"/>
    <lineage>
        <taxon>Bacteria</taxon>
        <taxon>Bacillati</taxon>
        <taxon>Actinomycetota</taxon>
        <taxon>Actinomycetes</taxon>
        <taxon>Kitasatosporales</taxon>
        <taxon>Streptomycetaceae</taxon>
        <taxon>Streptomyces</taxon>
    </lineage>
</organism>